<keyword evidence="2 5" id="KW-0489">Methyltransferase</keyword>
<dbReference type="InterPro" id="IPR051052">
    <property type="entry name" value="Diverse_substrate_MTase"/>
</dbReference>
<dbReference type="Gene3D" id="3.40.50.150">
    <property type="entry name" value="Vaccinia Virus protein VP39"/>
    <property type="match status" value="1"/>
</dbReference>
<evidence type="ECO:0000256" key="3">
    <source>
        <dbReference type="ARBA" id="ARBA00022679"/>
    </source>
</evidence>
<dbReference type="InterPro" id="IPR013216">
    <property type="entry name" value="Methyltransf_11"/>
</dbReference>
<protein>
    <submittedName>
        <fullName evidence="5">Class I SAM-dependent methyltransferase</fullName>
    </submittedName>
</protein>
<dbReference type="SUPFAM" id="SSF53335">
    <property type="entry name" value="S-adenosyl-L-methionine-dependent methyltransferases"/>
    <property type="match status" value="1"/>
</dbReference>
<keyword evidence="6" id="KW-1185">Reference proteome</keyword>
<dbReference type="Proteomes" id="UP000282311">
    <property type="component" value="Unassembled WGS sequence"/>
</dbReference>
<dbReference type="PANTHER" id="PTHR44942:SF4">
    <property type="entry name" value="METHYLTRANSFERASE TYPE 11 DOMAIN-CONTAINING PROTEIN"/>
    <property type="match status" value="1"/>
</dbReference>
<feature type="domain" description="Methyltransferase type 11" evidence="4">
    <location>
        <begin position="46"/>
        <end position="142"/>
    </location>
</feature>
<dbReference type="GO" id="GO:0008757">
    <property type="term" value="F:S-adenosylmethionine-dependent methyltransferase activity"/>
    <property type="evidence" value="ECO:0007669"/>
    <property type="project" value="InterPro"/>
</dbReference>
<organism evidence="5 6">
    <name type="scientific">Paenibacillus ginsengarvi</name>
    <dbReference type="NCBI Taxonomy" id="400777"/>
    <lineage>
        <taxon>Bacteria</taxon>
        <taxon>Bacillati</taxon>
        <taxon>Bacillota</taxon>
        <taxon>Bacilli</taxon>
        <taxon>Bacillales</taxon>
        <taxon>Paenibacillaceae</taxon>
        <taxon>Paenibacillus</taxon>
    </lineage>
</organism>
<evidence type="ECO:0000313" key="6">
    <source>
        <dbReference type="Proteomes" id="UP000282311"/>
    </source>
</evidence>
<name>A0A3B0BE21_9BACL</name>
<gene>
    <name evidence="5" type="ORF">D7M11_30030</name>
</gene>
<comment type="similarity">
    <text evidence="1">Belongs to the methyltransferase superfamily.</text>
</comment>
<dbReference type="InterPro" id="IPR029063">
    <property type="entry name" value="SAM-dependent_MTases_sf"/>
</dbReference>
<dbReference type="GO" id="GO:0032259">
    <property type="term" value="P:methylation"/>
    <property type="evidence" value="ECO:0007669"/>
    <property type="project" value="UniProtKB-KW"/>
</dbReference>
<reference evidence="5 6" key="1">
    <citation type="journal article" date="2007" name="Int. J. Syst. Evol. Microbiol.">
        <title>Paenibacillus ginsengarvi sp. nov., isolated from soil from ginseng cultivation.</title>
        <authorList>
            <person name="Yoon M.H."/>
            <person name="Ten L.N."/>
            <person name="Im W.T."/>
        </authorList>
    </citation>
    <scope>NUCLEOTIDE SEQUENCE [LARGE SCALE GENOMIC DNA]</scope>
    <source>
        <strain evidence="5 6">KCTC 13059</strain>
    </source>
</reference>
<dbReference type="AlphaFoldDB" id="A0A3B0BE21"/>
<dbReference type="EMBL" id="RBAH01000030">
    <property type="protein sequence ID" value="RKN70679.1"/>
    <property type="molecule type" value="Genomic_DNA"/>
</dbReference>
<evidence type="ECO:0000256" key="2">
    <source>
        <dbReference type="ARBA" id="ARBA00022603"/>
    </source>
</evidence>
<dbReference type="OrthoDB" id="43862at2"/>
<evidence type="ECO:0000259" key="4">
    <source>
        <dbReference type="Pfam" id="PF08241"/>
    </source>
</evidence>
<proteinExistence type="inferred from homology"/>
<keyword evidence="3 5" id="KW-0808">Transferase</keyword>
<dbReference type="PANTHER" id="PTHR44942">
    <property type="entry name" value="METHYLTRANSF_11 DOMAIN-CONTAINING PROTEIN"/>
    <property type="match status" value="1"/>
</dbReference>
<evidence type="ECO:0000256" key="1">
    <source>
        <dbReference type="ARBA" id="ARBA00008361"/>
    </source>
</evidence>
<dbReference type="Pfam" id="PF08241">
    <property type="entry name" value="Methyltransf_11"/>
    <property type="match status" value="1"/>
</dbReference>
<evidence type="ECO:0000313" key="5">
    <source>
        <dbReference type="EMBL" id="RKN70679.1"/>
    </source>
</evidence>
<dbReference type="CDD" id="cd02440">
    <property type="entry name" value="AdoMet_MTases"/>
    <property type="match status" value="1"/>
</dbReference>
<dbReference type="RefSeq" id="WP_120750966.1">
    <property type="nucleotide sequence ID" value="NZ_RBAH01000030.1"/>
</dbReference>
<comment type="caution">
    <text evidence="5">The sequence shown here is derived from an EMBL/GenBank/DDBJ whole genome shotgun (WGS) entry which is preliminary data.</text>
</comment>
<sequence>MDIKEQVKAQFGANAANYVASPRHASGGDLDVLSEWVKPERAAKALDIATGGGHCALALASAVDEVTTLDMTPEMLREAEAFLAAKGIANVHYVQGDAEQLPFGDESFDLVACRIAAHHFPDPDRFVQEATRVLKSGGCFILMDNVAPESDRLDALYNDAEKRRDPSHFRAWKKSEWVRRTELSGLRVEQLQQTAKAFEFEPWCARMNVSEPVRRQLEADMLGWPEEVRRQLRVREENGRLVGFEGSFMMLKARKV</sequence>
<accession>A0A3B0BE21</accession>